<keyword evidence="2" id="KW-0456">Lyase</keyword>
<dbReference type="GO" id="GO:0016740">
    <property type="term" value="F:transferase activity"/>
    <property type="evidence" value="ECO:0007669"/>
    <property type="project" value="UniProtKB-KW"/>
</dbReference>
<keyword evidence="7" id="KW-1185">Reference proteome</keyword>
<dbReference type="RefSeq" id="WP_114726186.1">
    <property type="nucleotide sequence ID" value="NZ_BJMI01000013.1"/>
</dbReference>
<evidence type="ECO:0000313" key="7">
    <source>
        <dbReference type="Proteomes" id="UP000254958"/>
    </source>
</evidence>
<gene>
    <name evidence="6" type="ORF">C7453_10264</name>
    <name evidence="5" type="ORF">HLH32_03570</name>
</gene>
<dbReference type="InterPro" id="IPR002818">
    <property type="entry name" value="DJ-1/PfpI"/>
</dbReference>
<dbReference type="Proteomes" id="UP000254958">
    <property type="component" value="Unassembled WGS sequence"/>
</dbReference>
<dbReference type="GO" id="GO:0008233">
    <property type="term" value="F:peptidase activity"/>
    <property type="evidence" value="ECO:0007669"/>
    <property type="project" value="UniProtKB-KW"/>
</dbReference>
<reference evidence="5 8" key="2">
    <citation type="submission" date="2020-04" db="EMBL/GenBank/DDBJ databases">
        <title>Description of novel Gluconacetobacter.</title>
        <authorList>
            <person name="Sombolestani A."/>
        </authorList>
    </citation>
    <scope>NUCLEOTIDE SEQUENCE [LARGE SCALE GENOMIC DNA]</scope>
    <source>
        <strain evidence="5 8">LMG 1382</strain>
    </source>
</reference>
<dbReference type="GO" id="GO:0019172">
    <property type="term" value="F:glyoxalase III activity"/>
    <property type="evidence" value="ECO:0007669"/>
    <property type="project" value="TreeGrafter"/>
</dbReference>
<feature type="domain" description="DJ-1/PfpI" evidence="4">
    <location>
        <begin position="85"/>
        <end position="224"/>
    </location>
</feature>
<dbReference type="Gene3D" id="3.40.50.880">
    <property type="match status" value="1"/>
</dbReference>
<dbReference type="PANTHER" id="PTHR48094">
    <property type="entry name" value="PROTEIN/NUCLEIC ACID DEGLYCASE DJ-1-RELATED"/>
    <property type="match status" value="1"/>
</dbReference>
<dbReference type="CDD" id="cd03141">
    <property type="entry name" value="GATase1_Hsp31_like"/>
    <property type="match status" value="1"/>
</dbReference>
<accession>A0A370G635</accession>
<evidence type="ECO:0000256" key="2">
    <source>
        <dbReference type="ARBA" id="ARBA00023239"/>
    </source>
</evidence>
<evidence type="ECO:0000256" key="3">
    <source>
        <dbReference type="ARBA" id="ARBA00038493"/>
    </source>
</evidence>
<keyword evidence="5" id="KW-0315">Glutamine amidotransferase</keyword>
<keyword evidence="1" id="KW-0346">Stress response</keyword>
<evidence type="ECO:0000313" key="6">
    <source>
        <dbReference type="EMBL" id="RDI39277.1"/>
    </source>
</evidence>
<proteinExistence type="inferred from homology"/>
<dbReference type="Pfam" id="PF01965">
    <property type="entry name" value="DJ-1_PfpI"/>
    <property type="match status" value="1"/>
</dbReference>
<dbReference type="SUPFAM" id="SSF52317">
    <property type="entry name" value="Class I glutamine amidotransferase-like"/>
    <property type="match status" value="1"/>
</dbReference>
<keyword evidence="5" id="KW-0808">Transferase</keyword>
<dbReference type="GO" id="GO:0005737">
    <property type="term" value="C:cytoplasm"/>
    <property type="evidence" value="ECO:0007669"/>
    <property type="project" value="TreeGrafter"/>
</dbReference>
<organism evidence="6 7">
    <name type="scientific">Gluconacetobacter liquefaciens</name>
    <name type="common">Acetobacter liquefaciens</name>
    <dbReference type="NCBI Taxonomy" id="89584"/>
    <lineage>
        <taxon>Bacteria</taxon>
        <taxon>Pseudomonadati</taxon>
        <taxon>Pseudomonadota</taxon>
        <taxon>Alphaproteobacteria</taxon>
        <taxon>Acetobacterales</taxon>
        <taxon>Acetobacteraceae</taxon>
        <taxon>Gluconacetobacter</taxon>
    </lineage>
</organism>
<protein>
    <submittedName>
        <fullName evidence="6">Putative intracellular protease/amidase</fullName>
    </submittedName>
    <submittedName>
        <fullName evidence="5">Type 1 glutamine amidotransferase domain-containing protein</fullName>
    </submittedName>
</protein>
<dbReference type="AlphaFoldDB" id="A0A370G635"/>
<evidence type="ECO:0000259" key="4">
    <source>
        <dbReference type="Pfam" id="PF01965"/>
    </source>
</evidence>
<dbReference type="EMBL" id="JABEQI010000002">
    <property type="protein sequence ID" value="MBB2185474.1"/>
    <property type="molecule type" value="Genomic_DNA"/>
</dbReference>
<dbReference type="PANTHER" id="PTHR48094:SF11">
    <property type="entry name" value="GLUTATHIONE-INDEPENDENT GLYOXALASE HSP31-RELATED"/>
    <property type="match status" value="1"/>
</dbReference>
<evidence type="ECO:0000313" key="8">
    <source>
        <dbReference type="Proteomes" id="UP000562982"/>
    </source>
</evidence>
<evidence type="ECO:0000256" key="1">
    <source>
        <dbReference type="ARBA" id="ARBA00023016"/>
    </source>
</evidence>
<evidence type="ECO:0000313" key="5">
    <source>
        <dbReference type="EMBL" id="MBB2185474.1"/>
    </source>
</evidence>
<comment type="similarity">
    <text evidence="3">Belongs to the peptidase C56 family. HSP31-like subfamily.</text>
</comment>
<dbReference type="OrthoDB" id="9792284at2"/>
<reference evidence="6 7" key="1">
    <citation type="submission" date="2018-07" db="EMBL/GenBank/DDBJ databases">
        <title>Genomic Encyclopedia of Type Strains, Phase IV (KMG-IV): sequencing the most valuable type-strain genomes for metagenomic binning, comparative biology and taxonomic classification.</title>
        <authorList>
            <person name="Goeker M."/>
        </authorList>
    </citation>
    <scope>NUCLEOTIDE SEQUENCE [LARGE SCALE GENOMIC DNA]</scope>
    <source>
        <strain evidence="6 7">DSM 5603</strain>
    </source>
</reference>
<dbReference type="InterPro" id="IPR050325">
    <property type="entry name" value="Prot/Nucl_acid_deglycase"/>
</dbReference>
<sequence length="229" mass="24790">MSKRILHVITNVAHYADPSHPTGLWLSELSHAWDVFAAQGYEQRLMSPAGGPSPLEPRALKWPLLDASAKAWLNDPTRMALLSSTARPDEIDAASYEAIYFTGGHGVMWDFPDSAGLQAITRAIWEGGGIVSAVCHGYCGLLNTRLSDGTLLVSGRRITGFSWTEEVLAGVAKEMPYNAEAEMKARGALYDKAFLPFVPHVVTDGRLVTGQNPASAKATARRVSELLRA</sequence>
<dbReference type="Proteomes" id="UP000562982">
    <property type="component" value="Unassembled WGS sequence"/>
</dbReference>
<dbReference type="InterPro" id="IPR029062">
    <property type="entry name" value="Class_I_gatase-like"/>
</dbReference>
<dbReference type="GO" id="GO:0006508">
    <property type="term" value="P:proteolysis"/>
    <property type="evidence" value="ECO:0007669"/>
    <property type="project" value="UniProtKB-KW"/>
</dbReference>
<dbReference type="GO" id="GO:0019243">
    <property type="term" value="P:methylglyoxal catabolic process to D-lactate via S-lactoyl-glutathione"/>
    <property type="evidence" value="ECO:0007669"/>
    <property type="project" value="TreeGrafter"/>
</dbReference>
<keyword evidence="6" id="KW-0378">Hydrolase</keyword>
<dbReference type="EMBL" id="QQAW01000002">
    <property type="protein sequence ID" value="RDI39277.1"/>
    <property type="molecule type" value="Genomic_DNA"/>
</dbReference>
<keyword evidence="6" id="KW-0645">Protease</keyword>
<comment type="caution">
    <text evidence="6">The sequence shown here is derived from an EMBL/GenBank/DDBJ whole genome shotgun (WGS) entry which is preliminary data.</text>
</comment>
<name>A0A370G635_GLULI</name>